<evidence type="ECO:0000256" key="2">
    <source>
        <dbReference type="ARBA" id="ARBA00005752"/>
    </source>
</evidence>
<feature type="binding site" evidence="9">
    <location>
        <position position="122"/>
    </location>
    <ligand>
        <name>L-glutamine</name>
        <dbReference type="ChEBI" id="CHEBI:58359"/>
    </ligand>
</feature>
<evidence type="ECO:0000256" key="4">
    <source>
        <dbReference type="ARBA" id="ARBA00022741"/>
    </source>
</evidence>
<dbReference type="GO" id="GO:0006529">
    <property type="term" value="P:asparagine biosynthetic process"/>
    <property type="evidence" value="ECO:0007669"/>
    <property type="project" value="UniProtKB-KW"/>
</dbReference>
<dbReference type="GO" id="GO:0005524">
    <property type="term" value="F:ATP binding"/>
    <property type="evidence" value="ECO:0007669"/>
    <property type="project" value="UniProtKB-KW"/>
</dbReference>
<dbReference type="InterPro" id="IPR014729">
    <property type="entry name" value="Rossmann-like_a/b/a_fold"/>
</dbReference>
<dbReference type="PIRSF" id="PIRSF001589">
    <property type="entry name" value="Asn_synthetase_glu-h"/>
    <property type="match status" value="1"/>
</dbReference>
<name>A0A239XFE8_9FLAO</name>
<keyword evidence="5 9" id="KW-0067">ATP-binding</keyword>
<comment type="catalytic activity">
    <reaction evidence="7">
        <text>L-aspartate + L-glutamine + ATP + H2O = L-asparagine + L-glutamate + AMP + diphosphate + H(+)</text>
        <dbReference type="Rhea" id="RHEA:12228"/>
        <dbReference type="ChEBI" id="CHEBI:15377"/>
        <dbReference type="ChEBI" id="CHEBI:15378"/>
        <dbReference type="ChEBI" id="CHEBI:29985"/>
        <dbReference type="ChEBI" id="CHEBI:29991"/>
        <dbReference type="ChEBI" id="CHEBI:30616"/>
        <dbReference type="ChEBI" id="CHEBI:33019"/>
        <dbReference type="ChEBI" id="CHEBI:58048"/>
        <dbReference type="ChEBI" id="CHEBI:58359"/>
        <dbReference type="ChEBI" id="CHEBI:456215"/>
        <dbReference type="EC" id="6.3.5.4"/>
    </reaction>
</comment>
<dbReference type="Proteomes" id="UP000215196">
    <property type="component" value="Chromosome 1"/>
</dbReference>
<evidence type="ECO:0000256" key="9">
    <source>
        <dbReference type="PIRSR" id="PIRSR001589-2"/>
    </source>
</evidence>
<dbReference type="GO" id="GO:0004066">
    <property type="term" value="F:asparagine synthase (glutamine-hydrolyzing) activity"/>
    <property type="evidence" value="ECO:0007669"/>
    <property type="project" value="UniProtKB-EC"/>
</dbReference>
<dbReference type="PANTHER" id="PTHR43284">
    <property type="entry name" value="ASPARAGINE SYNTHETASE (GLUTAMINE-HYDROLYZING)"/>
    <property type="match status" value="1"/>
</dbReference>
<dbReference type="Pfam" id="PF13537">
    <property type="entry name" value="GATase_7"/>
    <property type="match status" value="1"/>
</dbReference>
<feature type="domain" description="Glutamine amidotransferase type-2" evidence="10">
    <location>
        <begin position="2"/>
        <end position="235"/>
    </location>
</feature>
<keyword evidence="8" id="KW-0061">Asparagine biosynthesis</keyword>
<dbReference type="PROSITE" id="PS51278">
    <property type="entry name" value="GATASE_TYPE_2"/>
    <property type="match status" value="1"/>
</dbReference>
<dbReference type="Pfam" id="PF00733">
    <property type="entry name" value="Asn_synthase"/>
    <property type="match status" value="1"/>
</dbReference>
<accession>A0A239XFE8</accession>
<evidence type="ECO:0000313" key="11">
    <source>
        <dbReference type="EMBL" id="SNV44704.1"/>
    </source>
</evidence>
<dbReference type="InterPro" id="IPR017932">
    <property type="entry name" value="GATase_2_dom"/>
</dbReference>
<dbReference type="EC" id="6.3.5.4" evidence="3"/>
<reference evidence="11 12" key="1">
    <citation type="submission" date="2017-06" db="EMBL/GenBank/DDBJ databases">
        <authorList>
            <consortium name="Pathogen Informatics"/>
        </authorList>
    </citation>
    <scope>NUCLEOTIDE SEQUENCE [LARGE SCALE GENOMIC DNA]</scope>
    <source>
        <strain evidence="11 12">NCTC13490</strain>
    </source>
</reference>
<feature type="active site" description="For GATase activity" evidence="8">
    <location>
        <position position="2"/>
    </location>
</feature>
<evidence type="ECO:0000256" key="3">
    <source>
        <dbReference type="ARBA" id="ARBA00012737"/>
    </source>
</evidence>
<dbReference type="PANTHER" id="PTHR43284:SF1">
    <property type="entry name" value="ASPARAGINE SYNTHETASE"/>
    <property type="match status" value="1"/>
</dbReference>
<keyword evidence="4 9" id="KW-0547">Nucleotide-binding</keyword>
<dbReference type="KEGG" id="ctak:4412677_01424"/>
<dbReference type="InterPro" id="IPR051786">
    <property type="entry name" value="ASN_synthetase/amidase"/>
</dbReference>
<protein>
    <recommendedName>
        <fullName evidence="3">asparagine synthase (glutamine-hydrolyzing)</fullName>
        <ecNumber evidence="3">6.3.5.4</ecNumber>
    </recommendedName>
</protein>
<dbReference type="InterPro" id="IPR029055">
    <property type="entry name" value="Ntn_hydrolases_N"/>
</dbReference>
<dbReference type="EMBL" id="LT906465">
    <property type="protein sequence ID" value="SNV44704.1"/>
    <property type="molecule type" value="Genomic_DNA"/>
</dbReference>
<dbReference type="Gene3D" id="3.40.50.620">
    <property type="entry name" value="HUPs"/>
    <property type="match status" value="1"/>
</dbReference>
<dbReference type="SUPFAM" id="SSF56235">
    <property type="entry name" value="N-terminal nucleophile aminohydrolases (Ntn hydrolases)"/>
    <property type="match status" value="1"/>
</dbReference>
<evidence type="ECO:0000256" key="7">
    <source>
        <dbReference type="ARBA" id="ARBA00048741"/>
    </source>
</evidence>
<dbReference type="GO" id="GO:0005829">
    <property type="term" value="C:cytosol"/>
    <property type="evidence" value="ECO:0007669"/>
    <property type="project" value="TreeGrafter"/>
</dbReference>
<dbReference type="CDD" id="cd00712">
    <property type="entry name" value="AsnB"/>
    <property type="match status" value="1"/>
</dbReference>
<dbReference type="SUPFAM" id="SSF52402">
    <property type="entry name" value="Adenine nucleotide alpha hydrolases-like"/>
    <property type="match status" value="1"/>
</dbReference>
<dbReference type="Gene3D" id="3.60.20.10">
    <property type="entry name" value="Glutamine Phosphoribosylpyrophosphate, subunit 1, domain 1"/>
    <property type="match status" value="1"/>
</dbReference>
<gene>
    <name evidence="11" type="primary">asnB_1</name>
    <name evidence="11" type="ORF">SAMEA4412677_01424</name>
</gene>
<keyword evidence="8" id="KW-0028">Amino-acid biosynthesis</keyword>
<dbReference type="InterPro" id="IPR033738">
    <property type="entry name" value="AsnB_N"/>
</dbReference>
<sequence>MCGFCGFHSKEILPSEIILKMNQAIKHRGPDDEGYFFDGRSFAGEESMPEIKATQTPLAANAQSSLAFGFRRLSIIELSEKGHQPMISENENVITFNGEIYNFKEIRAELEVLGVDFFSNSDTEVILKGYEVWGTDVIEKLDGMFSFCLFDKSNNKIIFARDRVGLKPLFYFRNAHGLFWASEIKSLLKSGKIKPEINWEGVQSNFIYQTTISPQTCFTQIYSVEPGTFTVYDLDTEKFRFDKYYQIPVKTKSTITEKVAIENVEKLIKKNVRQQLFADVPVISMMSGGIDSTLVTILAKQNQDSLKAFTLSYHNANDEVSNAELTAKENGIKHFVEHIDADDIIKNLKENIAHFEEPYLAIESLLNATEFCKKNGYKVVFSGNGADELFGGYMHLMKFKTWTKIRRFRFLRHFIKGNSHKTKKIKNYLSLKNSQDFFRNGQGGMKPFEIEELFLHKPPEIGSAKIDTTYQSYFLEDMYRSLASHHAYRDDLSAMKNSVEFRYPYLSNDLIEYVAQIPEEIRFNGKINKPLLRKIAEKYVPAQVLVMKKKGFTFPFFQWYQEDQRLRNFIKEHLESLKKRNILNNSTIEKWQNSIHKPEDLNKIWQLVTFEVWQQTYFD</sequence>
<comment type="pathway">
    <text evidence="1">Amino-acid biosynthesis; L-asparagine biosynthesis; L-asparagine from L-aspartate (L-Gln route): step 1/1.</text>
</comment>
<feature type="binding site" evidence="9">
    <location>
        <begin position="382"/>
        <end position="383"/>
    </location>
    <ligand>
        <name>ATP</name>
        <dbReference type="ChEBI" id="CHEBI:30616"/>
    </ligand>
</feature>
<dbReference type="NCBIfam" id="TIGR01536">
    <property type="entry name" value="asn_synth_AEB"/>
    <property type="match status" value="1"/>
</dbReference>
<evidence type="ECO:0000256" key="8">
    <source>
        <dbReference type="PIRSR" id="PIRSR001589-1"/>
    </source>
</evidence>
<keyword evidence="6 8" id="KW-0315">Glutamine amidotransferase</keyword>
<evidence type="ECO:0000313" key="12">
    <source>
        <dbReference type="Proteomes" id="UP000215196"/>
    </source>
</evidence>
<evidence type="ECO:0000256" key="1">
    <source>
        <dbReference type="ARBA" id="ARBA00005187"/>
    </source>
</evidence>
<dbReference type="InterPro" id="IPR006426">
    <property type="entry name" value="Asn_synth_AEB"/>
</dbReference>
<keyword evidence="12" id="KW-1185">Reference proteome</keyword>
<evidence type="ECO:0000256" key="6">
    <source>
        <dbReference type="ARBA" id="ARBA00022962"/>
    </source>
</evidence>
<evidence type="ECO:0000256" key="5">
    <source>
        <dbReference type="ARBA" id="ARBA00022840"/>
    </source>
</evidence>
<dbReference type="CDD" id="cd01991">
    <property type="entry name" value="Asn_synthase_B_C"/>
    <property type="match status" value="1"/>
</dbReference>
<keyword evidence="11" id="KW-0436">Ligase</keyword>
<proteinExistence type="inferred from homology"/>
<dbReference type="InterPro" id="IPR001962">
    <property type="entry name" value="Asn_synthase"/>
</dbReference>
<evidence type="ECO:0000259" key="10">
    <source>
        <dbReference type="PROSITE" id="PS51278"/>
    </source>
</evidence>
<organism evidence="11 12">
    <name type="scientific">Chryseobacterium taklimakanense</name>
    <dbReference type="NCBI Taxonomy" id="536441"/>
    <lineage>
        <taxon>Bacteria</taxon>
        <taxon>Pseudomonadati</taxon>
        <taxon>Bacteroidota</taxon>
        <taxon>Flavobacteriia</taxon>
        <taxon>Flavobacteriales</taxon>
        <taxon>Weeksellaceae</taxon>
        <taxon>Chryseobacterium group</taxon>
        <taxon>Chryseobacterium</taxon>
    </lineage>
</organism>
<dbReference type="AlphaFoldDB" id="A0A239XFE8"/>
<comment type="similarity">
    <text evidence="2">Belongs to the asparagine synthetase family.</text>
</comment>